<evidence type="ECO:0000313" key="4">
    <source>
        <dbReference type="Proteomes" id="UP000283329"/>
    </source>
</evidence>
<evidence type="ECO:0000259" key="1">
    <source>
        <dbReference type="Pfam" id="PF00534"/>
    </source>
</evidence>
<dbReference type="PANTHER" id="PTHR45947">
    <property type="entry name" value="SULFOQUINOVOSYL TRANSFERASE SQD2"/>
    <property type="match status" value="1"/>
</dbReference>
<evidence type="ECO:0000313" key="3">
    <source>
        <dbReference type="EMBL" id="RHH41337.1"/>
    </source>
</evidence>
<reference evidence="3 4" key="1">
    <citation type="submission" date="2018-08" db="EMBL/GenBank/DDBJ databases">
        <title>A genome reference for cultivated species of the human gut microbiota.</title>
        <authorList>
            <person name="Zou Y."/>
            <person name="Xue W."/>
            <person name="Luo G."/>
        </authorList>
    </citation>
    <scope>NUCLEOTIDE SEQUENCE [LARGE SCALE GENOMIC DNA]</scope>
    <source>
        <strain evidence="3 4">AM17-48</strain>
    </source>
</reference>
<sequence length="368" mass="42588">MEKQLKKVLFITNIPAPYRVDFYNELGKVCDLTVIYEAKRAPGITFNWKEDAIKYFRAIFLKEGEIKEKRVDWSIFYYIKQLEYDAIFVTNYAYFTEMVALFGIKLRGIPYYYELDGAMVHYQESSLVKAFKSFFLKGAKAYISPSAVSDKYVKYYAGEHAKVIRYPFSSLWEQDILSELVSEGEKVILRKKLGVKESKMILAVGQFIHRKGFDVLMEAARDMDKQIGIYIVGGEPTDEYLYIQKEYGLTQVHFEGFKAKDKLAEYFMAADLFVLPTREDIWGLVINEAMAYGLPVVTTNKCVAGMELLQDKECLIGVDDAEQLSDIMRLLINNDNLRYQIAQHNLDKITGYTIEKMVKVHIDIINEL</sequence>
<dbReference type="Gene3D" id="3.40.50.2000">
    <property type="entry name" value="Glycogen Phosphorylase B"/>
    <property type="match status" value="2"/>
</dbReference>
<dbReference type="GO" id="GO:0016757">
    <property type="term" value="F:glycosyltransferase activity"/>
    <property type="evidence" value="ECO:0007669"/>
    <property type="project" value="InterPro"/>
</dbReference>
<feature type="domain" description="Glycosyl transferase family 1" evidence="1">
    <location>
        <begin position="190"/>
        <end position="343"/>
    </location>
</feature>
<proteinExistence type="predicted"/>
<dbReference type="Pfam" id="PF00534">
    <property type="entry name" value="Glycos_transf_1"/>
    <property type="match status" value="1"/>
</dbReference>
<organism evidence="3 4">
    <name type="scientific">Bacteroides ovatus</name>
    <dbReference type="NCBI Taxonomy" id="28116"/>
    <lineage>
        <taxon>Bacteria</taxon>
        <taxon>Pseudomonadati</taxon>
        <taxon>Bacteroidota</taxon>
        <taxon>Bacteroidia</taxon>
        <taxon>Bacteroidales</taxon>
        <taxon>Bacteroidaceae</taxon>
        <taxon>Bacteroides</taxon>
    </lineage>
</organism>
<dbReference type="EMBL" id="QRJR01000028">
    <property type="protein sequence ID" value="RHH41324.1"/>
    <property type="molecule type" value="Genomic_DNA"/>
</dbReference>
<dbReference type="InterPro" id="IPR050194">
    <property type="entry name" value="Glycosyltransferase_grp1"/>
</dbReference>
<name>A0A414WTP7_BACOV</name>
<dbReference type="Proteomes" id="UP000283329">
    <property type="component" value="Unassembled WGS sequence"/>
</dbReference>
<comment type="caution">
    <text evidence="3">The sequence shown here is derived from an EMBL/GenBank/DDBJ whole genome shotgun (WGS) entry which is preliminary data.</text>
</comment>
<dbReference type="InterPro" id="IPR001296">
    <property type="entry name" value="Glyco_trans_1"/>
</dbReference>
<dbReference type="EMBL" id="QRJR01000028">
    <property type="protein sequence ID" value="RHH41337.1"/>
    <property type="molecule type" value="Genomic_DNA"/>
</dbReference>
<dbReference type="RefSeq" id="WP_118299688.1">
    <property type="nucleotide sequence ID" value="NZ_QRJR01000028.1"/>
</dbReference>
<dbReference type="SUPFAM" id="SSF53756">
    <property type="entry name" value="UDP-Glycosyltransferase/glycogen phosphorylase"/>
    <property type="match status" value="1"/>
</dbReference>
<accession>A0A414WTP7</accession>
<keyword evidence="3" id="KW-0808">Transferase</keyword>
<dbReference type="AlphaFoldDB" id="A0A414WTP7"/>
<dbReference type="PANTHER" id="PTHR45947:SF3">
    <property type="entry name" value="SULFOQUINOVOSYL TRANSFERASE SQD2"/>
    <property type="match status" value="1"/>
</dbReference>
<evidence type="ECO:0000313" key="2">
    <source>
        <dbReference type="EMBL" id="RHH41324.1"/>
    </source>
</evidence>
<protein>
    <submittedName>
        <fullName evidence="3">Glycosyltransferase</fullName>
    </submittedName>
</protein>
<dbReference type="CDD" id="cd03801">
    <property type="entry name" value="GT4_PimA-like"/>
    <property type="match status" value="1"/>
</dbReference>
<gene>
    <name evidence="2" type="ORF">DW206_20895</name>
    <name evidence="3" type="ORF">DW206_20965</name>
</gene>